<dbReference type="SMART" id="SM00326">
    <property type="entry name" value="SH3"/>
    <property type="match status" value="1"/>
</dbReference>
<feature type="compositionally biased region" description="Basic and acidic residues" evidence="6">
    <location>
        <begin position="617"/>
        <end position="636"/>
    </location>
</feature>
<dbReference type="Ensembl" id="ENSXMAT00000038983.1">
    <property type="protein sequence ID" value="ENSXMAP00000031781.1"/>
    <property type="gene ID" value="ENSXMAG00000012784.2"/>
</dbReference>
<dbReference type="SMART" id="SM00593">
    <property type="entry name" value="RUN"/>
    <property type="match status" value="1"/>
</dbReference>
<evidence type="ECO:0000256" key="1">
    <source>
        <dbReference type="ARBA" id="ARBA00004496"/>
    </source>
</evidence>
<proteinExistence type="predicted"/>
<evidence type="ECO:0000256" key="6">
    <source>
        <dbReference type="SAM" id="MobiDB-lite"/>
    </source>
</evidence>
<keyword evidence="10" id="KW-1185">Reference proteome</keyword>
<dbReference type="PROSITE" id="PS50826">
    <property type="entry name" value="RUN"/>
    <property type="match status" value="1"/>
</dbReference>
<accession>A0A3B5QM31</accession>
<reference evidence="9" key="4">
    <citation type="submission" date="2025-09" db="UniProtKB">
        <authorList>
            <consortium name="Ensembl"/>
        </authorList>
    </citation>
    <scope>IDENTIFICATION</scope>
    <source>
        <strain evidence="9">JP 163 A</strain>
    </source>
</reference>
<dbReference type="GO" id="GO:0031410">
    <property type="term" value="C:cytoplasmic vesicle"/>
    <property type="evidence" value="ECO:0007669"/>
    <property type="project" value="TreeGrafter"/>
</dbReference>
<dbReference type="InterPro" id="IPR037213">
    <property type="entry name" value="Run_dom_sf"/>
</dbReference>
<dbReference type="InterPro" id="IPR047343">
    <property type="entry name" value="RUSC1_2"/>
</dbReference>
<feature type="region of interest" description="Disordered" evidence="6">
    <location>
        <begin position="826"/>
        <end position="855"/>
    </location>
</feature>
<feature type="compositionally biased region" description="Low complexity" evidence="6">
    <location>
        <begin position="228"/>
        <end position="240"/>
    </location>
</feature>
<dbReference type="GeneTree" id="ENSGT00900000141033"/>
<feature type="compositionally biased region" description="Polar residues" evidence="6">
    <location>
        <begin position="333"/>
        <end position="344"/>
    </location>
</feature>
<evidence type="ECO:0000256" key="5">
    <source>
        <dbReference type="PROSITE-ProRule" id="PRU00192"/>
    </source>
</evidence>
<feature type="region of interest" description="Disordered" evidence="6">
    <location>
        <begin position="692"/>
        <end position="808"/>
    </location>
</feature>
<feature type="region of interest" description="Disordered" evidence="6">
    <location>
        <begin position="616"/>
        <end position="636"/>
    </location>
</feature>
<sequence>MEQILQTERQEASCPGALSAMQLSCAPCGREVLPHPGQTAVGRTFPVTNSLRNAADVTHAPVCRAAEWAHKQQVKQFLSRCRKAFLPRSSHAGPQVQYVCVCFYFWGWRCVFWPGVLSSSSESPPAVVRYSKDQRPTTLPIQPFTFHHQFTSKPPQPKPLLPLLTGYVSGMQARPGSGSGSGGPVGEESEEAAEIGHGYQSSRSATAPPTESVRPSPLGSYSPVRLQGAPSSGSCSTCTPSPKPAHSLSCPLSAGLSSLHTPPAGRQGNGSAPLAHTPPPPSLGVKRGVVPPTLPAVQGQCLHHNGPALHTDTLSPLGCLDSGKLSDRGKGSGSRTQNAGQSAKLQQSYSDFLPDYFSLTEKPPEEFCLSPDASTSSSCCSSQSHVSVDLTQKRGLVKAVNTAVDLIVAHFGTSRDPDVKAKLGNSWVSPNVGHLILKYLCPALRDLLQDGLKAYVLDLIIGQRRCQPWSVVEASTQLGPSTRVLHSLFSKVSQFSELTSHSMRLNAFVFGLLNMKSLEFWFNHLYTHEDIIAAHYSPWGFLPLSQGPCKPLFEELLLLLQPLSLLPFDLDLLFEPHLLQKGQEQLRRKEQLRSAGPSSRSTFQLMRGWSTTVSDMARSERPGLKREGTWPGMERDGATAAANLWKERAKDVKERDRRKERDPGDKQAGWWYQLMQSSQVYIDQSAEGSKFVKAEKRKKSSERRQNQPPPAREGVVEGAESEGERGASGGESRGRPSWMGSPPESVLNREKDPNTAEDPGAEIREESPSQGQSLRWGRLFGSTVGSPQRAESAELRARTQKTRPPSGWLSLDRSILDLVAVTIGAGGGKKAEPPTTPTHGQTTAPPPPTETKQSSSCEVRALCHHLATDPGQLSFNKGDVLRVLRKADPDWLLCSLGSTQGLVPIIYVTLSSTEDSRRETGLSQL</sequence>
<dbReference type="Gene3D" id="1.20.58.900">
    <property type="match status" value="1"/>
</dbReference>
<dbReference type="SUPFAM" id="SSF140741">
    <property type="entry name" value="RUN domain-like"/>
    <property type="match status" value="1"/>
</dbReference>
<comment type="subcellular location">
    <subcellularLocation>
        <location evidence="1">Cytoplasm</location>
    </subcellularLocation>
</comment>
<evidence type="ECO:0000259" key="8">
    <source>
        <dbReference type="PROSITE" id="PS50826"/>
    </source>
</evidence>
<dbReference type="InterPro" id="IPR001452">
    <property type="entry name" value="SH3_domain"/>
</dbReference>
<dbReference type="AlphaFoldDB" id="A0A3B5QM31"/>
<dbReference type="Pfam" id="PF02759">
    <property type="entry name" value="RUN"/>
    <property type="match status" value="1"/>
</dbReference>
<dbReference type="PANTHER" id="PTHR15591:SF14">
    <property type="entry name" value="AP-4 COMPLEX ACCESSORY SUBUNIT RUSC2"/>
    <property type="match status" value="1"/>
</dbReference>
<organism evidence="9 10">
    <name type="scientific">Xiphophorus maculatus</name>
    <name type="common">Southern platyfish</name>
    <name type="synonym">Platypoecilus maculatus</name>
    <dbReference type="NCBI Taxonomy" id="8083"/>
    <lineage>
        <taxon>Eukaryota</taxon>
        <taxon>Metazoa</taxon>
        <taxon>Chordata</taxon>
        <taxon>Craniata</taxon>
        <taxon>Vertebrata</taxon>
        <taxon>Euteleostomi</taxon>
        <taxon>Actinopterygii</taxon>
        <taxon>Neopterygii</taxon>
        <taxon>Teleostei</taxon>
        <taxon>Neoteleostei</taxon>
        <taxon>Acanthomorphata</taxon>
        <taxon>Ovalentaria</taxon>
        <taxon>Atherinomorphae</taxon>
        <taxon>Cyprinodontiformes</taxon>
        <taxon>Poeciliidae</taxon>
        <taxon>Poeciliinae</taxon>
        <taxon>Xiphophorus</taxon>
    </lineage>
</organism>
<reference evidence="10" key="1">
    <citation type="submission" date="2012-01" db="EMBL/GenBank/DDBJ databases">
        <authorList>
            <person name="Walter R."/>
            <person name="Schartl M."/>
            <person name="Warren W."/>
        </authorList>
    </citation>
    <scope>NUCLEOTIDE SEQUENCE [LARGE SCALE GENOMIC DNA]</scope>
    <source>
        <strain evidence="10">JP 163 A</strain>
    </source>
</reference>
<name>A0A3B5QM31_XIPMA</name>
<feature type="region of interest" description="Disordered" evidence="6">
    <location>
        <begin position="171"/>
        <end position="291"/>
    </location>
</feature>
<dbReference type="PROSITE" id="PS50002">
    <property type="entry name" value="SH3"/>
    <property type="match status" value="1"/>
</dbReference>
<dbReference type="CDD" id="cd17702">
    <property type="entry name" value="RUN_RUSC2"/>
    <property type="match status" value="1"/>
</dbReference>
<evidence type="ECO:0000256" key="3">
    <source>
        <dbReference type="ARBA" id="ARBA00022490"/>
    </source>
</evidence>
<dbReference type="Pfam" id="PF14604">
    <property type="entry name" value="SH3_9"/>
    <property type="match status" value="1"/>
</dbReference>
<evidence type="ECO:0000256" key="2">
    <source>
        <dbReference type="ARBA" id="ARBA00022443"/>
    </source>
</evidence>
<evidence type="ECO:0000259" key="7">
    <source>
        <dbReference type="PROSITE" id="PS50002"/>
    </source>
</evidence>
<dbReference type="InterPro" id="IPR004012">
    <property type="entry name" value="Run_dom"/>
</dbReference>
<dbReference type="InterPro" id="IPR047342">
    <property type="entry name" value="RUN_RUSC2"/>
</dbReference>
<reference evidence="10" key="2">
    <citation type="journal article" date="2013" name="Nat. Genet.">
        <title>The genome of the platyfish, Xiphophorus maculatus, provides insights into evolutionary adaptation and several complex traits.</title>
        <authorList>
            <person name="Schartl M."/>
            <person name="Walter R.B."/>
            <person name="Shen Y."/>
            <person name="Garcia T."/>
            <person name="Catchen J."/>
            <person name="Amores A."/>
            <person name="Braasch I."/>
            <person name="Chalopin D."/>
            <person name="Volff J.N."/>
            <person name="Lesch K.P."/>
            <person name="Bisazza A."/>
            <person name="Minx P."/>
            <person name="Hillier L."/>
            <person name="Wilson R.K."/>
            <person name="Fuerstenberg S."/>
            <person name="Boore J."/>
            <person name="Searle S."/>
            <person name="Postlethwait J.H."/>
            <person name="Warren W.C."/>
        </authorList>
    </citation>
    <scope>NUCLEOTIDE SEQUENCE [LARGE SCALE GENOMIC DNA]</scope>
    <source>
        <strain evidence="10">JP 163 A</strain>
    </source>
</reference>
<feature type="region of interest" description="Disordered" evidence="6">
    <location>
        <begin position="646"/>
        <end position="665"/>
    </location>
</feature>
<dbReference type="InterPro" id="IPR036028">
    <property type="entry name" value="SH3-like_dom_sf"/>
</dbReference>
<feature type="domain" description="SH3" evidence="7">
    <location>
        <begin position="854"/>
        <end position="913"/>
    </location>
</feature>
<dbReference type="FunFam" id="1.20.58.900:FF:000006">
    <property type="entry name" value="RUN and SH3 domain containing 1"/>
    <property type="match status" value="1"/>
</dbReference>
<feature type="compositionally biased region" description="Polar residues" evidence="6">
    <location>
        <begin position="199"/>
        <end position="209"/>
    </location>
</feature>
<feature type="region of interest" description="Disordered" evidence="6">
    <location>
        <begin position="325"/>
        <end position="344"/>
    </location>
</feature>
<dbReference type="PANTHER" id="PTHR15591">
    <property type="entry name" value="RUN AND SH3 DOMAIN CONTAINING"/>
    <property type="match status" value="1"/>
</dbReference>
<feature type="domain" description="RUN" evidence="8">
    <location>
        <begin position="431"/>
        <end position="575"/>
    </location>
</feature>
<reference evidence="9" key="3">
    <citation type="submission" date="2025-08" db="UniProtKB">
        <authorList>
            <consortium name="Ensembl"/>
        </authorList>
    </citation>
    <scope>IDENTIFICATION</scope>
    <source>
        <strain evidence="9">JP 163 A</strain>
    </source>
</reference>
<dbReference type="Proteomes" id="UP000002852">
    <property type="component" value="Unassembled WGS sequence"/>
</dbReference>
<dbReference type="SUPFAM" id="SSF50044">
    <property type="entry name" value="SH3-domain"/>
    <property type="match status" value="1"/>
</dbReference>
<keyword evidence="3" id="KW-0963">Cytoplasm</keyword>
<dbReference type="Gene3D" id="2.30.30.40">
    <property type="entry name" value="SH3 Domains"/>
    <property type="match status" value="1"/>
</dbReference>
<keyword evidence="4" id="KW-0597">Phosphoprotein</keyword>
<protein>
    <submittedName>
        <fullName evidence="9">RUN and SH3 domain containing 2</fullName>
    </submittedName>
</protein>
<evidence type="ECO:0000313" key="10">
    <source>
        <dbReference type="Proteomes" id="UP000002852"/>
    </source>
</evidence>
<evidence type="ECO:0000313" key="9">
    <source>
        <dbReference type="Ensembl" id="ENSXMAP00000031781.1"/>
    </source>
</evidence>
<keyword evidence="2 5" id="KW-0728">SH3 domain</keyword>
<evidence type="ECO:0000256" key="4">
    <source>
        <dbReference type="ARBA" id="ARBA00022553"/>
    </source>
</evidence>